<dbReference type="Proteomes" id="UP000287394">
    <property type="component" value="Chromosome"/>
</dbReference>
<name>A0A402CYK0_9BACT</name>
<dbReference type="AlphaFoldDB" id="A0A402CYK0"/>
<proteinExistence type="predicted"/>
<organism evidence="2 3">
    <name type="scientific">Capsulimonas corticalis</name>
    <dbReference type="NCBI Taxonomy" id="2219043"/>
    <lineage>
        <taxon>Bacteria</taxon>
        <taxon>Bacillati</taxon>
        <taxon>Armatimonadota</taxon>
        <taxon>Armatimonadia</taxon>
        <taxon>Capsulimonadales</taxon>
        <taxon>Capsulimonadaceae</taxon>
        <taxon>Capsulimonas</taxon>
    </lineage>
</organism>
<protein>
    <submittedName>
        <fullName evidence="2">Uncharacterized protein</fullName>
    </submittedName>
</protein>
<accession>A0A402CYK0</accession>
<evidence type="ECO:0000313" key="2">
    <source>
        <dbReference type="EMBL" id="BDI31347.1"/>
    </source>
</evidence>
<sequence length="194" mass="22423">MSNYDNNQGGEVSKIQIYRFVAKDNKILDITDMLAYDVKRSKLSITLVEFDDNWAATRRVRHYVDADDIKLVCYDILSGQFTAFEDHKGTAGQDYTEARVLSLKKETKYRQPYVLRVDNGQGEVQGQGQVKMVKATDSLTIQMTEFEARKMALVIQDYIAQWETINFRKRQDARTVTFTPSQEDHRKRDHALAA</sequence>
<dbReference type="RefSeq" id="WP_119322366.1">
    <property type="nucleotide sequence ID" value="NZ_AP025739.1"/>
</dbReference>
<dbReference type="EMBL" id="AP025739">
    <property type="protein sequence ID" value="BDI31347.1"/>
    <property type="molecule type" value="Genomic_DNA"/>
</dbReference>
<keyword evidence="3" id="KW-1185">Reference proteome</keyword>
<evidence type="ECO:0000256" key="1">
    <source>
        <dbReference type="SAM" id="MobiDB-lite"/>
    </source>
</evidence>
<evidence type="ECO:0000313" key="3">
    <source>
        <dbReference type="Proteomes" id="UP000287394"/>
    </source>
</evidence>
<feature type="region of interest" description="Disordered" evidence="1">
    <location>
        <begin position="175"/>
        <end position="194"/>
    </location>
</feature>
<reference evidence="2 3" key="1">
    <citation type="journal article" date="2019" name="Int. J. Syst. Evol. Microbiol.">
        <title>Capsulimonas corticalis gen. nov., sp. nov., an aerobic capsulated bacterium, of a novel bacterial order, Capsulimonadales ord. nov., of the class Armatimonadia of the phylum Armatimonadetes.</title>
        <authorList>
            <person name="Li J."/>
            <person name="Kudo C."/>
            <person name="Tonouchi A."/>
        </authorList>
    </citation>
    <scope>NUCLEOTIDE SEQUENCE [LARGE SCALE GENOMIC DNA]</scope>
    <source>
        <strain evidence="2 3">AX-7</strain>
    </source>
</reference>
<gene>
    <name evidence="2" type="ORF">CCAX7_33980</name>
</gene>
<dbReference type="KEGG" id="ccot:CCAX7_33980"/>